<accession>A0A7K0FZT0</accession>
<gene>
    <name evidence="1" type="ORF">GJU39_13525</name>
</gene>
<dbReference type="AlphaFoldDB" id="A0A7K0FZT0"/>
<sequence length="58" mass="6329">MSGENETIKIASDNQLIDLPVQGTAFNNKTKADAITHPKAMIRILTFSYPKNGLANLL</sequence>
<reference evidence="1 2" key="1">
    <citation type="submission" date="2019-11" db="EMBL/GenBank/DDBJ databases">
        <title>Pedobacter petrophilus genome.</title>
        <authorList>
            <person name="Feldbauer M.J."/>
            <person name="Newman J.D."/>
        </authorList>
    </citation>
    <scope>NUCLEOTIDE SEQUENCE [LARGE SCALE GENOMIC DNA]</scope>
    <source>
        <strain evidence="1 2">LMG 29686</strain>
    </source>
</reference>
<protein>
    <submittedName>
        <fullName evidence="1">Uncharacterized protein</fullName>
    </submittedName>
</protein>
<dbReference type="EMBL" id="WKKH01000020">
    <property type="protein sequence ID" value="MRX77107.1"/>
    <property type="molecule type" value="Genomic_DNA"/>
</dbReference>
<comment type="caution">
    <text evidence="1">The sequence shown here is derived from an EMBL/GenBank/DDBJ whole genome shotgun (WGS) entry which is preliminary data.</text>
</comment>
<proteinExistence type="predicted"/>
<name>A0A7K0FZT0_9SPHI</name>
<dbReference type="RefSeq" id="WP_154281337.1">
    <property type="nucleotide sequence ID" value="NZ_JBHUJQ010000001.1"/>
</dbReference>
<evidence type="ECO:0000313" key="1">
    <source>
        <dbReference type="EMBL" id="MRX77107.1"/>
    </source>
</evidence>
<keyword evidence="2" id="KW-1185">Reference proteome</keyword>
<dbReference type="Proteomes" id="UP000487757">
    <property type="component" value="Unassembled WGS sequence"/>
</dbReference>
<dbReference type="OrthoDB" id="771591at2"/>
<organism evidence="1 2">
    <name type="scientific">Pedobacter petrophilus</name>
    <dbReference type="NCBI Taxonomy" id="1908241"/>
    <lineage>
        <taxon>Bacteria</taxon>
        <taxon>Pseudomonadati</taxon>
        <taxon>Bacteroidota</taxon>
        <taxon>Sphingobacteriia</taxon>
        <taxon>Sphingobacteriales</taxon>
        <taxon>Sphingobacteriaceae</taxon>
        <taxon>Pedobacter</taxon>
    </lineage>
</organism>
<evidence type="ECO:0000313" key="2">
    <source>
        <dbReference type="Proteomes" id="UP000487757"/>
    </source>
</evidence>